<comment type="subcellular location">
    <subcellularLocation>
        <location evidence="1">Membrane</location>
        <topology evidence="1">Multi-pass membrane protein</topology>
    </subcellularLocation>
</comment>
<evidence type="ECO:0000256" key="2">
    <source>
        <dbReference type="ARBA" id="ARBA00022692"/>
    </source>
</evidence>
<dbReference type="PROSITE" id="PS00216">
    <property type="entry name" value="SUGAR_TRANSPORT_1"/>
    <property type="match status" value="1"/>
</dbReference>
<evidence type="ECO:0000313" key="7">
    <source>
        <dbReference type="EMBL" id="CAB0018831.1"/>
    </source>
</evidence>
<dbReference type="PROSITE" id="PS00217">
    <property type="entry name" value="SUGAR_TRANSPORT_2"/>
    <property type="match status" value="1"/>
</dbReference>
<keyword evidence="2 5" id="KW-0812">Transmembrane</keyword>
<accession>A0A6H5HQP5</accession>
<dbReference type="PANTHER" id="PTHR48021">
    <property type="match status" value="1"/>
</dbReference>
<dbReference type="InterPro" id="IPR036259">
    <property type="entry name" value="MFS_trans_sf"/>
</dbReference>
<proteinExistence type="predicted"/>
<evidence type="ECO:0000259" key="6">
    <source>
        <dbReference type="PROSITE" id="PS50850"/>
    </source>
</evidence>
<sequence>MEQVGRPGLKGVVHQWIASTVMAWAFLIAGINEGWLLALPDSINLTPSDYELMTWMYSLGSIVAPIPSGILVDYMGRKKGLLLTAAVPLTSWILIYFANHSAGLHVAELLAGFWDGIVRTAVPLYIGEIAEPRIRGALFA</sequence>
<reference evidence="7 8" key="1">
    <citation type="submission" date="2020-02" db="EMBL/GenBank/DDBJ databases">
        <authorList>
            <person name="Ferguson B K."/>
        </authorList>
    </citation>
    <scope>NUCLEOTIDE SEQUENCE [LARGE SCALE GENOMIC DNA]</scope>
</reference>
<protein>
    <recommendedName>
        <fullName evidence="6">Major facilitator superfamily (MFS) profile domain-containing protein</fullName>
    </recommendedName>
</protein>
<dbReference type="Proteomes" id="UP000479000">
    <property type="component" value="Unassembled WGS sequence"/>
</dbReference>
<dbReference type="InterPro" id="IPR020846">
    <property type="entry name" value="MFS_dom"/>
</dbReference>
<evidence type="ECO:0000313" key="8">
    <source>
        <dbReference type="Proteomes" id="UP000479000"/>
    </source>
</evidence>
<dbReference type="GO" id="GO:0016020">
    <property type="term" value="C:membrane"/>
    <property type="evidence" value="ECO:0007669"/>
    <property type="project" value="UniProtKB-SubCell"/>
</dbReference>
<dbReference type="OrthoDB" id="4142200at2759"/>
<feature type="transmembrane region" description="Helical" evidence="5">
    <location>
        <begin position="81"/>
        <end position="98"/>
    </location>
</feature>
<organism evidence="7 8">
    <name type="scientific">Nesidiocoris tenuis</name>
    <dbReference type="NCBI Taxonomy" id="355587"/>
    <lineage>
        <taxon>Eukaryota</taxon>
        <taxon>Metazoa</taxon>
        <taxon>Ecdysozoa</taxon>
        <taxon>Arthropoda</taxon>
        <taxon>Hexapoda</taxon>
        <taxon>Insecta</taxon>
        <taxon>Pterygota</taxon>
        <taxon>Neoptera</taxon>
        <taxon>Paraneoptera</taxon>
        <taxon>Hemiptera</taxon>
        <taxon>Heteroptera</taxon>
        <taxon>Panheteroptera</taxon>
        <taxon>Cimicomorpha</taxon>
        <taxon>Miridae</taxon>
        <taxon>Dicyphina</taxon>
        <taxon>Nesidiocoris</taxon>
    </lineage>
</organism>
<dbReference type="Gene3D" id="1.20.1250.20">
    <property type="entry name" value="MFS general substrate transporter like domains"/>
    <property type="match status" value="1"/>
</dbReference>
<keyword evidence="8" id="KW-1185">Reference proteome</keyword>
<dbReference type="Pfam" id="PF00083">
    <property type="entry name" value="Sugar_tr"/>
    <property type="match status" value="1"/>
</dbReference>
<keyword evidence="3 5" id="KW-1133">Transmembrane helix</keyword>
<feature type="non-terminal residue" evidence="7">
    <location>
        <position position="140"/>
    </location>
</feature>
<dbReference type="InterPro" id="IPR005828">
    <property type="entry name" value="MFS_sugar_transport-like"/>
</dbReference>
<dbReference type="SUPFAM" id="SSF103473">
    <property type="entry name" value="MFS general substrate transporter"/>
    <property type="match status" value="1"/>
</dbReference>
<feature type="transmembrane region" description="Helical" evidence="5">
    <location>
        <begin position="52"/>
        <end position="74"/>
    </location>
</feature>
<evidence type="ECO:0000256" key="4">
    <source>
        <dbReference type="ARBA" id="ARBA00023136"/>
    </source>
</evidence>
<dbReference type="InterPro" id="IPR005829">
    <property type="entry name" value="Sugar_transporter_CS"/>
</dbReference>
<dbReference type="PANTHER" id="PTHR48021:SF46">
    <property type="entry name" value="MAJOR FACILITATOR SUPERFAMILY (MFS) PROFILE DOMAIN-CONTAINING PROTEIN"/>
    <property type="match status" value="1"/>
</dbReference>
<dbReference type="GO" id="GO:0022857">
    <property type="term" value="F:transmembrane transporter activity"/>
    <property type="evidence" value="ECO:0007669"/>
    <property type="project" value="InterPro"/>
</dbReference>
<dbReference type="PROSITE" id="PS50850">
    <property type="entry name" value="MFS"/>
    <property type="match status" value="1"/>
</dbReference>
<name>A0A6H5HQP5_9HEMI</name>
<keyword evidence="4 5" id="KW-0472">Membrane</keyword>
<feature type="domain" description="Major facilitator superfamily (MFS) profile" evidence="6">
    <location>
        <begin position="11"/>
        <end position="140"/>
    </location>
</feature>
<evidence type="ECO:0000256" key="1">
    <source>
        <dbReference type="ARBA" id="ARBA00004141"/>
    </source>
</evidence>
<evidence type="ECO:0000256" key="3">
    <source>
        <dbReference type="ARBA" id="ARBA00022989"/>
    </source>
</evidence>
<evidence type="ECO:0000256" key="5">
    <source>
        <dbReference type="SAM" id="Phobius"/>
    </source>
</evidence>
<dbReference type="InterPro" id="IPR050549">
    <property type="entry name" value="MFS_Trehalose_Transporter"/>
</dbReference>
<gene>
    <name evidence="7" type="ORF">NTEN_LOCUS22562</name>
</gene>
<dbReference type="EMBL" id="CADCXU010033305">
    <property type="protein sequence ID" value="CAB0018831.1"/>
    <property type="molecule type" value="Genomic_DNA"/>
</dbReference>
<feature type="transmembrane region" description="Helical" evidence="5">
    <location>
        <begin position="12"/>
        <end position="32"/>
    </location>
</feature>
<dbReference type="AlphaFoldDB" id="A0A6H5HQP5"/>